<dbReference type="AlphaFoldDB" id="A0AAD5VHG8"/>
<gene>
    <name evidence="1" type="ORF">NP233_g11399</name>
</gene>
<dbReference type="Proteomes" id="UP001213000">
    <property type="component" value="Unassembled WGS sequence"/>
</dbReference>
<organism evidence="1 2">
    <name type="scientific">Leucocoprinus birnbaumii</name>
    <dbReference type="NCBI Taxonomy" id="56174"/>
    <lineage>
        <taxon>Eukaryota</taxon>
        <taxon>Fungi</taxon>
        <taxon>Dikarya</taxon>
        <taxon>Basidiomycota</taxon>
        <taxon>Agaricomycotina</taxon>
        <taxon>Agaricomycetes</taxon>
        <taxon>Agaricomycetidae</taxon>
        <taxon>Agaricales</taxon>
        <taxon>Agaricineae</taxon>
        <taxon>Agaricaceae</taxon>
        <taxon>Leucocoprinus</taxon>
    </lineage>
</organism>
<accession>A0AAD5VHG8</accession>
<comment type="caution">
    <text evidence="1">The sequence shown here is derived from an EMBL/GenBank/DDBJ whole genome shotgun (WGS) entry which is preliminary data.</text>
</comment>
<evidence type="ECO:0000313" key="1">
    <source>
        <dbReference type="EMBL" id="KAJ3558910.1"/>
    </source>
</evidence>
<sequence length="71" mass="8056">MTRRTLKENHWVTVVKKLKDEGPASTMTLQVNQLLFQALARAARDSATSQALSVTRDHRCPYLSPPDFRTT</sequence>
<name>A0AAD5VHG8_9AGAR</name>
<protein>
    <submittedName>
        <fullName evidence="1">Uncharacterized protein</fullName>
    </submittedName>
</protein>
<dbReference type="EMBL" id="JANIEX010001357">
    <property type="protein sequence ID" value="KAJ3558910.1"/>
    <property type="molecule type" value="Genomic_DNA"/>
</dbReference>
<evidence type="ECO:0000313" key="2">
    <source>
        <dbReference type="Proteomes" id="UP001213000"/>
    </source>
</evidence>
<reference evidence="1" key="1">
    <citation type="submission" date="2022-07" db="EMBL/GenBank/DDBJ databases">
        <title>Genome Sequence of Leucocoprinus birnbaumii.</title>
        <authorList>
            <person name="Buettner E."/>
        </authorList>
    </citation>
    <scope>NUCLEOTIDE SEQUENCE</scope>
    <source>
        <strain evidence="1">VT141</strain>
    </source>
</reference>
<proteinExistence type="predicted"/>
<keyword evidence="2" id="KW-1185">Reference proteome</keyword>